<protein>
    <recommendedName>
        <fullName evidence="2">Protein FecR C-terminal domain-containing protein</fullName>
    </recommendedName>
</protein>
<feature type="domain" description="Protein FecR C-terminal" evidence="2">
    <location>
        <begin position="249"/>
        <end position="316"/>
    </location>
</feature>
<dbReference type="Pfam" id="PF16344">
    <property type="entry name" value="FecR_C"/>
    <property type="match status" value="1"/>
</dbReference>
<name>A0A1S1Z1D4_FLAPC</name>
<sequence length="319" mass="36156">MSPEEEKEYNDKILYDLNHPNEKKHEEELASLHNAMDQLSNMKIPTSKKTKEQSWKEIQGKLNIGESQKEKRGVIEILFNPQQFRKVAAVAAVFVGIYALWFFFNGIQNVSPSDGTLEYTFPDGSVAYIKKGSSLEYLKHGFEGNIYMNGHAQFHILPESKGGVSYEVKTDRSVVHANAGAMFDIRDDDFLFHLTNLGEDILQVSSPHHQDDQMKTTVQKGHSLKSTSKKIGNAFDLGTDHAHWTKGHFVYNEVPLTMVLYDFEKQFGVVINHEFDQIGEMLYSGSFKDEGITAAVTSLCKTLEVDFILEGEKVILRNK</sequence>
<gene>
    <name evidence="3" type="ORF">NH26_12395</name>
</gene>
<dbReference type="Proteomes" id="UP000179797">
    <property type="component" value="Unassembled WGS sequence"/>
</dbReference>
<keyword evidence="1" id="KW-1133">Transmembrane helix</keyword>
<dbReference type="EMBL" id="JRYR02000001">
    <property type="protein sequence ID" value="OHX67084.1"/>
    <property type="molecule type" value="Genomic_DNA"/>
</dbReference>
<dbReference type="Gene3D" id="3.55.50.30">
    <property type="match status" value="1"/>
</dbReference>
<accession>A0A1S1Z1D4</accession>
<dbReference type="Gene3D" id="2.60.120.1440">
    <property type="match status" value="1"/>
</dbReference>
<proteinExistence type="predicted"/>
<dbReference type="OrthoDB" id="976501at2"/>
<dbReference type="InterPro" id="IPR032508">
    <property type="entry name" value="FecR_C"/>
</dbReference>
<dbReference type="InterPro" id="IPR012373">
    <property type="entry name" value="Ferrdict_sens_TM"/>
</dbReference>
<dbReference type="PANTHER" id="PTHR30273:SF2">
    <property type="entry name" value="PROTEIN FECR"/>
    <property type="match status" value="1"/>
</dbReference>
<keyword evidence="4" id="KW-1185">Reference proteome</keyword>
<evidence type="ECO:0000256" key="1">
    <source>
        <dbReference type="SAM" id="Phobius"/>
    </source>
</evidence>
<keyword evidence="1" id="KW-0812">Transmembrane</keyword>
<evidence type="ECO:0000313" key="3">
    <source>
        <dbReference type="EMBL" id="OHX67084.1"/>
    </source>
</evidence>
<keyword evidence="1" id="KW-0472">Membrane</keyword>
<dbReference type="STRING" id="915059.NH26_12395"/>
<dbReference type="PANTHER" id="PTHR30273">
    <property type="entry name" value="PERIPLASMIC SIGNAL SENSOR AND SIGMA FACTOR ACTIVATOR FECR-RELATED"/>
    <property type="match status" value="1"/>
</dbReference>
<feature type="transmembrane region" description="Helical" evidence="1">
    <location>
        <begin position="87"/>
        <end position="104"/>
    </location>
</feature>
<evidence type="ECO:0000259" key="2">
    <source>
        <dbReference type="Pfam" id="PF16344"/>
    </source>
</evidence>
<dbReference type="GO" id="GO:0016989">
    <property type="term" value="F:sigma factor antagonist activity"/>
    <property type="evidence" value="ECO:0007669"/>
    <property type="project" value="TreeGrafter"/>
</dbReference>
<dbReference type="RefSeq" id="WP_044227808.1">
    <property type="nucleotide sequence ID" value="NZ_JRYR02000001.1"/>
</dbReference>
<dbReference type="AlphaFoldDB" id="A0A1S1Z1D4"/>
<organism evidence="3 4">
    <name type="scientific">Flammeovirga pacifica</name>
    <dbReference type="NCBI Taxonomy" id="915059"/>
    <lineage>
        <taxon>Bacteria</taxon>
        <taxon>Pseudomonadati</taxon>
        <taxon>Bacteroidota</taxon>
        <taxon>Cytophagia</taxon>
        <taxon>Cytophagales</taxon>
        <taxon>Flammeovirgaceae</taxon>
        <taxon>Flammeovirga</taxon>
    </lineage>
</organism>
<evidence type="ECO:0000313" key="4">
    <source>
        <dbReference type="Proteomes" id="UP000179797"/>
    </source>
</evidence>
<reference evidence="3 4" key="1">
    <citation type="journal article" date="2012" name="Int. J. Syst. Evol. Microbiol.">
        <title>Flammeovirga pacifica sp. nov., isolated from deep-sea sediment.</title>
        <authorList>
            <person name="Xu H."/>
            <person name="Fu Y."/>
            <person name="Yang N."/>
            <person name="Ding Z."/>
            <person name="Lai Q."/>
            <person name="Zeng R."/>
        </authorList>
    </citation>
    <scope>NUCLEOTIDE SEQUENCE [LARGE SCALE GENOMIC DNA]</scope>
    <source>
        <strain evidence="4">DSM 24597 / LMG 26175 / WPAGA1</strain>
    </source>
</reference>
<comment type="caution">
    <text evidence="3">The sequence shown here is derived from an EMBL/GenBank/DDBJ whole genome shotgun (WGS) entry which is preliminary data.</text>
</comment>